<gene>
    <name evidence="2 4" type="ORF">BDZ99DRAFT_482184</name>
</gene>
<dbReference type="RefSeq" id="XP_033570301.1">
    <property type="nucleotide sequence ID" value="XM_033722465.1"/>
</dbReference>
<dbReference type="GeneID" id="54463358"/>
<evidence type="ECO:0000313" key="3">
    <source>
        <dbReference type="Proteomes" id="UP000504636"/>
    </source>
</evidence>
<feature type="region of interest" description="Disordered" evidence="1">
    <location>
        <begin position="1"/>
        <end position="22"/>
    </location>
</feature>
<sequence>MEGIEKDRRVPHKLPRSPRRAPHTHLLLTHRLPQDPHLSQPPNVTTYLHLSEYSICRQITVEALQEFYSHNTFCATDHYECGPKLAPGLLHKSRQVKCHIHRPPGFPRAVEPKYAHLVRELRYVVPSEKYFCDPKAIDYQLGHPSFDRKCISGEINEPTLIKIQQEITDLVKRKLDMSISGSGETPKEIPDWVEFEFTVRKTSLESSQGLWGLDW</sequence>
<evidence type="ECO:0000313" key="4">
    <source>
        <dbReference type="RefSeq" id="XP_033570301.1"/>
    </source>
</evidence>
<reference evidence="4" key="3">
    <citation type="submission" date="2025-04" db="UniProtKB">
        <authorList>
            <consortium name="RefSeq"/>
        </authorList>
    </citation>
    <scope>IDENTIFICATION</scope>
    <source>
        <strain evidence="4">CBS 304.34</strain>
    </source>
</reference>
<reference evidence="2 4" key="1">
    <citation type="journal article" date="2020" name="Stud. Mycol.">
        <title>101 Dothideomycetes genomes: a test case for predicting lifestyles and emergence of pathogens.</title>
        <authorList>
            <person name="Haridas S."/>
            <person name="Albert R."/>
            <person name="Binder M."/>
            <person name="Bloem J."/>
            <person name="Labutti K."/>
            <person name="Salamov A."/>
            <person name="Andreopoulos B."/>
            <person name="Baker S."/>
            <person name="Barry K."/>
            <person name="Bills G."/>
            <person name="Bluhm B."/>
            <person name="Cannon C."/>
            <person name="Castanera R."/>
            <person name="Culley D."/>
            <person name="Daum C."/>
            <person name="Ezra D."/>
            <person name="Gonzalez J."/>
            <person name="Henrissat B."/>
            <person name="Kuo A."/>
            <person name="Liang C."/>
            <person name="Lipzen A."/>
            <person name="Lutzoni F."/>
            <person name="Magnuson J."/>
            <person name="Mondo S."/>
            <person name="Nolan M."/>
            <person name="Ohm R."/>
            <person name="Pangilinan J."/>
            <person name="Park H.-J."/>
            <person name="Ramirez L."/>
            <person name="Alfaro M."/>
            <person name="Sun H."/>
            <person name="Tritt A."/>
            <person name="Yoshinaga Y."/>
            <person name="Zwiers L.-H."/>
            <person name="Turgeon B."/>
            <person name="Goodwin S."/>
            <person name="Spatafora J."/>
            <person name="Crous P."/>
            <person name="Grigoriev I."/>
        </authorList>
    </citation>
    <scope>NUCLEOTIDE SEQUENCE</scope>
    <source>
        <strain evidence="2 4">CBS 304.34</strain>
    </source>
</reference>
<proteinExistence type="predicted"/>
<evidence type="ECO:0000256" key="1">
    <source>
        <dbReference type="SAM" id="MobiDB-lite"/>
    </source>
</evidence>
<name>A0A6A6Y6B0_9PEZI</name>
<dbReference type="Proteomes" id="UP000504636">
    <property type="component" value="Unplaced"/>
</dbReference>
<evidence type="ECO:0000313" key="2">
    <source>
        <dbReference type="EMBL" id="KAF2803337.1"/>
    </source>
</evidence>
<protein>
    <submittedName>
        <fullName evidence="2 4">Uncharacterized protein</fullName>
    </submittedName>
</protein>
<feature type="compositionally biased region" description="Basic residues" evidence="1">
    <location>
        <begin position="9"/>
        <end position="22"/>
    </location>
</feature>
<organism evidence="2">
    <name type="scientific">Mytilinidion resinicola</name>
    <dbReference type="NCBI Taxonomy" id="574789"/>
    <lineage>
        <taxon>Eukaryota</taxon>
        <taxon>Fungi</taxon>
        <taxon>Dikarya</taxon>
        <taxon>Ascomycota</taxon>
        <taxon>Pezizomycotina</taxon>
        <taxon>Dothideomycetes</taxon>
        <taxon>Pleosporomycetidae</taxon>
        <taxon>Mytilinidiales</taxon>
        <taxon>Mytilinidiaceae</taxon>
        <taxon>Mytilinidion</taxon>
    </lineage>
</organism>
<dbReference type="AlphaFoldDB" id="A0A6A6Y6B0"/>
<reference evidence="4" key="2">
    <citation type="submission" date="2020-04" db="EMBL/GenBank/DDBJ databases">
        <authorList>
            <consortium name="NCBI Genome Project"/>
        </authorList>
    </citation>
    <scope>NUCLEOTIDE SEQUENCE</scope>
    <source>
        <strain evidence="4">CBS 304.34</strain>
    </source>
</reference>
<keyword evidence="3" id="KW-1185">Reference proteome</keyword>
<accession>A0A6A6Y6B0</accession>
<dbReference type="EMBL" id="MU003718">
    <property type="protein sequence ID" value="KAF2803337.1"/>
    <property type="molecule type" value="Genomic_DNA"/>
</dbReference>